<evidence type="ECO:0008006" key="3">
    <source>
        <dbReference type="Google" id="ProtNLM"/>
    </source>
</evidence>
<dbReference type="EMBL" id="BJYI01000012">
    <property type="protein sequence ID" value="GEN73204.1"/>
    <property type="molecule type" value="Genomic_DNA"/>
</dbReference>
<proteinExistence type="predicted"/>
<dbReference type="Gene3D" id="2.180.10.10">
    <property type="entry name" value="RHS repeat-associated core"/>
    <property type="match status" value="1"/>
</dbReference>
<dbReference type="AlphaFoldDB" id="A0A511YDC8"/>
<gene>
    <name evidence="1" type="ORF">CLA01_32760</name>
</gene>
<evidence type="ECO:0000313" key="2">
    <source>
        <dbReference type="Proteomes" id="UP000321150"/>
    </source>
</evidence>
<accession>A0A511YDC8</accession>
<dbReference type="NCBIfam" id="TIGR03696">
    <property type="entry name" value="Rhs_assc_core"/>
    <property type="match status" value="1"/>
</dbReference>
<dbReference type="Proteomes" id="UP000321150">
    <property type="component" value="Unassembled WGS sequence"/>
</dbReference>
<sequence length="252" mass="28241">MYDYGARMYMPDLGRWGVVDPLAEKSRRWSPYTYAYNNHIRFIDPDGRSNKDIIILTAMILLKLLKKYSIRQQKVKEFGINMGLVKTEDIYINSKNFGTSSSTVAEAIHDVKSMGLAKDGKVSIPSGYVNSSEFNNLDISKSGDKKVHLVSLNENYFKGNNSDSTYSTKRTDDAGNSKTVGYSNYDLAEAIYHEIKSHIEDSTGGADGDHIKYGADGFKLIVPRTPGSPAEMIMNQLIQVRDAKKNKNDKKN</sequence>
<protein>
    <recommendedName>
        <fullName evidence="3">RHS repeat-associated core domain-containing protein</fullName>
    </recommendedName>
</protein>
<evidence type="ECO:0000313" key="1">
    <source>
        <dbReference type="EMBL" id="GEN73204.1"/>
    </source>
</evidence>
<comment type="caution">
    <text evidence="1">The sequence shown here is derived from an EMBL/GenBank/DDBJ whole genome shotgun (WGS) entry which is preliminary data.</text>
</comment>
<organism evidence="1 2">
    <name type="scientific">Chryseobacterium lathyri</name>
    <dbReference type="NCBI Taxonomy" id="395933"/>
    <lineage>
        <taxon>Bacteria</taxon>
        <taxon>Pseudomonadati</taxon>
        <taxon>Bacteroidota</taxon>
        <taxon>Flavobacteriia</taxon>
        <taxon>Flavobacteriales</taxon>
        <taxon>Weeksellaceae</taxon>
        <taxon>Chryseobacterium group</taxon>
        <taxon>Chryseobacterium</taxon>
    </lineage>
</organism>
<dbReference type="InterPro" id="IPR022385">
    <property type="entry name" value="Rhs_assc_core"/>
</dbReference>
<reference evidence="1 2" key="1">
    <citation type="submission" date="2019-07" db="EMBL/GenBank/DDBJ databases">
        <title>Whole genome shotgun sequence of Chryseobacterium lathyri NBRC 105250.</title>
        <authorList>
            <person name="Hosoyama A."/>
            <person name="Uohara A."/>
            <person name="Ohji S."/>
            <person name="Ichikawa N."/>
        </authorList>
    </citation>
    <scope>NUCLEOTIDE SEQUENCE [LARGE SCALE GENOMIC DNA]</scope>
    <source>
        <strain evidence="1 2">NBRC 105250</strain>
    </source>
</reference>
<name>A0A511YDC8_9FLAO</name>